<dbReference type="RefSeq" id="WP_133495080.1">
    <property type="nucleotide sequence ID" value="NZ_BMLU01000003.1"/>
</dbReference>
<dbReference type="OrthoDB" id="9804023at2"/>
<dbReference type="GO" id="GO:0008233">
    <property type="term" value="F:peptidase activity"/>
    <property type="evidence" value="ECO:0007669"/>
    <property type="project" value="UniProtKB-KW"/>
</dbReference>
<dbReference type="PANTHER" id="PTHR33490:SF6">
    <property type="entry name" value="SLL1049 PROTEIN"/>
    <property type="match status" value="1"/>
</dbReference>
<feature type="domain" description="Transglutaminase-like" evidence="1">
    <location>
        <begin position="159"/>
        <end position="223"/>
    </location>
</feature>
<dbReference type="AlphaFoldDB" id="A0A4R6FS92"/>
<evidence type="ECO:0000259" key="1">
    <source>
        <dbReference type="SMART" id="SM00460"/>
    </source>
</evidence>
<dbReference type="GO" id="GO:0006508">
    <property type="term" value="P:proteolysis"/>
    <property type="evidence" value="ECO:0007669"/>
    <property type="project" value="UniProtKB-KW"/>
</dbReference>
<protein>
    <submittedName>
        <fullName evidence="2">Transglutaminase-like putative cysteine protease</fullName>
    </submittedName>
</protein>
<dbReference type="Gene3D" id="3.10.620.30">
    <property type="match status" value="1"/>
</dbReference>
<proteinExistence type="predicted"/>
<dbReference type="SUPFAM" id="SSF54001">
    <property type="entry name" value="Cysteine proteinases"/>
    <property type="match status" value="1"/>
</dbReference>
<comment type="caution">
    <text evidence="2">The sequence shown here is derived from an EMBL/GenBank/DDBJ whole genome shotgun (WGS) entry which is preliminary data.</text>
</comment>
<organism evidence="2 3">
    <name type="scientific">Stakelama pacifica</name>
    <dbReference type="NCBI Taxonomy" id="517720"/>
    <lineage>
        <taxon>Bacteria</taxon>
        <taxon>Pseudomonadati</taxon>
        <taxon>Pseudomonadota</taxon>
        <taxon>Alphaproteobacteria</taxon>
        <taxon>Sphingomonadales</taxon>
        <taxon>Sphingomonadaceae</taxon>
        <taxon>Stakelama</taxon>
    </lineage>
</organism>
<accession>A0A4R6FS92</accession>
<reference evidence="2 3" key="1">
    <citation type="submission" date="2019-03" db="EMBL/GenBank/DDBJ databases">
        <title>Genomic Encyclopedia of Type Strains, Phase IV (KMG-IV): sequencing the most valuable type-strain genomes for metagenomic binning, comparative biology and taxonomic classification.</title>
        <authorList>
            <person name="Goeker M."/>
        </authorList>
    </citation>
    <scope>NUCLEOTIDE SEQUENCE [LARGE SCALE GENOMIC DNA]</scope>
    <source>
        <strain evidence="2 3">DSM 25059</strain>
    </source>
</reference>
<keyword evidence="2" id="KW-0378">Hydrolase</keyword>
<dbReference type="PANTHER" id="PTHR33490">
    <property type="entry name" value="BLR5614 PROTEIN-RELATED"/>
    <property type="match status" value="1"/>
</dbReference>
<dbReference type="InterPro" id="IPR038765">
    <property type="entry name" value="Papain-like_cys_pep_sf"/>
</dbReference>
<keyword evidence="2" id="KW-0645">Protease</keyword>
<gene>
    <name evidence="2" type="ORF">EV664_103303</name>
</gene>
<dbReference type="EMBL" id="SNWD01000003">
    <property type="protein sequence ID" value="TDN84656.1"/>
    <property type="molecule type" value="Genomic_DNA"/>
</dbReference>
<dbReference type="InterPro" id="IPR002931">
    <property type="entry name" value="Transglutaminase-like"/>
</dbReference>
<dbReference type="Pfam" id="PF01841">
    <property type="entry name" value="Transglut_core"/>
    <property type="match status" value="1"/>
</dbReference>
<dbReference type="SMART" id="SM00460">
    <property type="entry name" value="TGc"/>
    <property type="match status" value="1"/>
</dbReference>
<evidence type="ECO:0000313" key="2">
    <source>
        <dbReference type="EMBL" id="TDN84656.1"/>
    </source>
</evidence>
<sequence length="269" mass="29102">MRIAVNHLTRYRFDEPQDRIVQALRMRPCDTDHQTVIAWRIDVDRDARLKKQEDGFGNEVTMVYVPGPLDSLDLLVTGEVLTDDNADGIVRGAAEPLPPELFLRGSPRTVPGEGIAGFAKRFLEKGATIETLHALNCALGERMELRAARPEDKRTAAEAFAAGAASARELANILVAAARSADLPARFVSGYRAQSDEHPRAMLHAWAEIHIAGLGWVGFDPSHGISPDQCYVRVAVGLDDAGTAPFSGSRSGAGDERLEVEILVGAAQN</sequence>
<name>A0A4R6FS92_9SPHN</name>
<evidence type="ECO:0000313" key="3">
    <source>
        <dbReference type="Proteomes" id="UP000295493"/>
    </source>
</evidence>
<dbReference type="InterPro" id="IPR013589">
    <property type="entry name" value="Bac_transglu_N"/>
</dbReference>
<dbReference type="Proteomes" id="UP000295493">
    <property type="component" value="Unassembled WGS sequence"/>
</dbReference>
<dbReference type="Pfam" id="PF08379">
    <property type="entry name" value="Bact_transglu_N"/>
    <property type="match status" value="1"/>
</dbReference>
<keyword evidence="3" id="KW-1185">Reference proteome</keyword>